<protein>
    <recommendedName>
        <fullName evidence="3">Zinc ribbon domain-containing protein</fullName>
    </recommendedName>
</protein>
<sequence>MGGIGRVDRGEPEERFTIRVGRANTARACTKPKGSTNVLDHMAFIEGLRETLDTDTADAGPDDEEYRCIDCYAEFDERKRLCPKCGGEEFERV</sequence>
<comment type="caution">
    <text evidence="1">The sequence shown here is derived from an EMBL/GenBank/DDBJ whole genome shotgun (WGS) entry which is preliminary data.</text>
</comment>
<reference evidence="1" key="1">
    <citation type="journal article" date="2014" name="Int. J. Syst. Evol. Microbiol.">
        <title>Complete genome sequence of Corynebacterium casei LMG S-19264T (=DSM 44701T), isolated from a smear-ripened cheese.</title>
        <authorList>
            <consortium name="US DOE Joint Genome Institute (JGI-PGF)"/>
            <person name="Walter F."/>
            <person name="Albersmeier A."/>
            <person name="Kalinowski J."/>
            <person name="Ruckert C."/>
        </authorList>
    </citation>
    <scope>NUCLEOTIDE SEQUENCE</scope>
    <source>
        <strain evidence="1">JCM 12289</strain>
    </source>
</reference>
<organism evidence="1 2">
    <name type="scientific">Halococcus dombrowskii</name>
    <dbReference type="NCBI Taxonomy" id="179637"/>
    <lineage>
        <taxon>Archaea</taxon>
        <taxon>Methanobacteriati</taxon>
        <taxon>Methanobacteriota</taxon>
        <taxon>Stenosarchaea group</taxon>
        <taxon>Halobacteria</taxon>
        <taxon>Halobacteriales</taxon>
        <taxon>Halococcaceae</taxon>
        <taxon>Halococcus</taxon>
    </lineage>
</organism>
<evidence type="ECO:0000313" key="2">
    <source>
        <dbReference type="Proteomes" id="UP001500962"/>
    </source>
</evidence>
<name>A0AAV3SKY7_HALDO</name>
<proteinExistence type="predicted"/>
<reference evidence="1" key="2">
    <citation type="submission" date="2023-12" db="EMBL/GenBank/DDBJ databases">
        <authorList>
            <person name="Sun Q."/>
            <person name="Inoue M."/>
        </authorList>
    </citation>
    <scope>NUCLEOTIDE SEQUENCE</scope>
    <source>
        <strain evidence="1">JCM 12289</strain>
    </source>
</reference>
<evidence type="ECO:0000313" key="1">
    <source>
        <dbReference type="EMBL" id="GAA0472793.1"/>
    </source>
</evidence>
<evidence type="ECO:0008006" key="3">
    <source>
        <dbReference type="Google" id="ProtNLM"/>
    </source>
</evidence>
<dbReference type="EMBL" id="BAAADN010000058">
    <property type="protein sequence ID" value="GAA0472793.1"/>
    <property type="molecule type" value="Genomic_DNA"/>
</dbReference>
<accession>A0AAV3SKY7</accession>
<dbReference type="Proteomes" id="UP001500962">
    <property type="component" value="Unassembled WGS sequence"/>
</dbReference>
<gene>
    <name evidence="1" type="ORF">GCM10008985_31920</name>
</gene>
<dbReference type="AlphaFoldDB" id="A0AAV3SKY7"/>